<reference evidence="1" key="1">
    <citation type="submission" date="2021-06" db="EMBL/GenBank/DDBJ databases">
        <authorList>
            <person name="Kallberg Y."/>
            <person name="Tangrot J."/>
            <person name="Rosling A."/>
        </authorList>
    </citation>
    <scope>NUCLEOTIDE SEQUENCE</scope>
    <source>
        <strain evidence="1">MT106</strain>
    </source>
</reference>
<comment type="caution">
    <text evidence="1">The sequence shown here is derived from an EMBL/GenBank/DDBJ whole genome shotgun (WGS) entry which is preliminary data.</text>
</comment>
<name>A0A9N9E6E9_9GLOM</name>
<feature type="non-terminal residue" evidence="1">
    <location>
        <position position="364"/>
    </location>
</feature>
<evidence type="ECO:0000313" key="1">
    <source>
        <dbReference type="EMBL" id="CAG8660191.1"/>
    </source>
</evidence>
<dbReference type="AlphaFoldDB" id="A0A9N9E6E9"/>
<organism evidence="1 2">
    <name type="scientific">Ambispora gerdemannii</name>
    <dbReference type="NCBI Taxonomy" id="144530"/>
    <lineage>
        <taxon>Eukaryota</taxon>
        <taxon>Fungi</taxon>
        <taxon>Fungi incertae sedis</taxon>
        <taxon>Mucoromycota</taxon>
        <taxon>Glomeromycotina</taxon>
        <taxon>Glomeromycetes</taxon>
        <taxon>Archaeosporales</taxon>
        <taxon>Ambisporaceae</taxon>
        <taxon>Ambispora</taxon>
    </lineage>
</organism>
<sequence>MNFCTTCKHTLPAEAFLYEGKVFKTCSSCLIARSRKRIEKQSSANSHQSKREEEAAYEKMSFFEIVEYITSKTANLEQNNTLSFNLRIELDDNALVAAHNDAKNMVKLIVDEIEGFDGYDWVFTTGPEMSLRHHGVGLFYLACSQCYELEREYKESNRKRMSRFNCHGKLIIRIDMSAKEAMVRFLHDIQHEKPVDITTPPEVKHEIMQNLHMDPVQLRTHLRQMYDVSLVTAKQIHYWWSTFCQRFYKSDENHVVSARRFLEGPHAVDSKLCFDWNTDLVTAIGFTTPLLAKLLPLSSVHCDATYKTAKGRFELYGIIGNVEGAGFPVAYLILNTTKAPNNDEQTGLRTKALVGFLRSLYDKG</sequence>
<dbReference type="Proteomes" id="UP000789831">
    <property type="component" value="Unassembled WGS sequence"/>
</dbReference>
<protein>
    <submittedName>
        <fullName evidence="1">2192_t:CDS:1</fullName>
    </submittedName>
</protein>
<dbReference type="OrthoDB" id="3262412at2759"/>
<dbReference type="EMBL" id="CAJVPL010005737">
    <property type="protein sequence ID" value="CAG8660191.1"/>
    <property type="molecule type" value="Genomic_DNA"/>
</dbReference>
<gene>
    <name evidence="1" type="ORF">AGERDE_LOCUS11773</name>
</gene>
<evidence type="ECO:0000313" key="2">
    <source>
        <dbReference type="Proteomes" id="UP000789831"/>
    </source>
</evidence>
<proteinExistence type="predicted"/>
<accession>A0A9N9E6E9</accession>
<keyword evidence="2" id="KW-1185">Reference proteome</keyword>